<protein>
    <submittedName>
        <fullName evidence="3">Uncharacterized protein</fullName>
    </submittedName>
</protein>
<keyword evidence="2" id="KW-0812">Transmembrane</keyword>
<dbReference type="AlphaFoldDB" id="A0A1H7TBW8"/>
<proteinExistence type="predicted"/>
<accession>A0A1H7TBW8</accession>
<dbReference type="OrthoDB" id="6224589at2"/>
<keyword evidence="2" id="KW-1133">Transmembrane helix</keyword>
<evidence type="ECO:0000313" key="4">
    <source>
        <dbReference type="Proteomes" id="UP000199297"/>
    </source>
</evidence>
<evidence type="ECO:0000313" key="3">
    <source>
        <dbReference type="EMBL" id="SEL82015.1"/>
    </source>
</evidence>
<keyword evidence="4" id="KW-1185">Reference proteome</keyword>
<gene>
    <name evidence="3" type="ORF">SAMN05216262_1245</name>
</gene>
<name>A0A1H7TBW8_9GAMM</name>
<dbReference type="Proteomes" id="UP000199297">
    <property type="component" value="Unassembled WGS sequence"/>
</dbReference>
<organism evidence="3 4">
    <name type="scientific">Colwellia chukchiensis</name>
    <dbReference type="NCBI Taxonomy" id="641665"/>
    <lineage>
        <taxon>Bacteria</taxon>
        <taxon>Pseudomonadati</taxon>
        <taxon>Pseudomonadota</taxon>
        <taxon>Gammaproteobacteria</taxon>
        <taxon>Alteromonadales</taxon>
        <taxon>Colwelliaceae</taxon>
        <taxon>Colwellia</taxon>
    </lineage>
</organism>
<reference evidence="4" key="1">
    <citation type="submission" date="2016-10" db="EMBL/GenBank/DDBJ databases">
        <authorList>
            <person name="Varghese N."/>
            <person name="Submissions S."/>
        </authorList>
    </citation>
    <scope>NUCLEOTIDE SEQUENCE [LARGE SCALE GENOMIC DNA]</scope>
    <source>
        <strain evidence="4">CGMCC 1.9127</strain>
    </source>
</reference>
<dbReference type="EMBL" id="FOBI01000024">
    <property type="protein sequence ID" value="SEL82015.1"/>
    <property type="molecule type" value="Genomic_DNA"/>
</dbReference>
<evidence type="ECO:0000256" key="1">
    <source>
        <dbReference type="SAM" id="MobiDB-lite"/>
    </source>
</evidence>
<sequence>MELKRKFGIYSPYHYLVITDDIVPNGRYTAVILSLLLHALMLAFILLTKTNKQSSSHDSPKKVAINSYLYHAPKRAAEKANTFDMQATQNASPPAPTEAIKQSHALSAKAAEIIVPTLDIEKQPVSKAQAISKPTTEVNKLSAFSQLQTLRQTLKQNSATKLSQPPKNTLSPSIFNPHPTRVPHSVPLKDAIKAREQSTKKLGAGIVMSKGDNGVCSITQDLSAFGLTEGSSTQYFNCGESKFEKNFRRHMQNVNAKLTEQ</sequence>
<feature type="region of interest" description="Disordered" evidence="1">
    <location>
        <begin position="158"/>
        <end position="183"/>
    </location>
</feature>
<feature type="transmembrane region" description="Helical" evidence="2">
    <location>
        <begin position="28"/>
        <end position="47"/>
    </location>
</feature>
<feature type="compositionally biased region" description="Polar residues" evidence="1">
    <location>
        <begin position="158"/>
        <end position="174"/>
    </location>
</feature>
<keyword evidence="2" id="KW-0472">Membrane</keyword>
<dbReference type="RefSeq" id="WP_085286052.1">
    <property type="nucleotide sequence ID" value="NZ_FOBI01000024.1"/>
</dbReference>
<evidence type="ECO:0000256" key="2">
    <source>
        <dbReference type="SAM" id="Phobius"/>
    </source>
</evidence>